<evidence type="ECO:0000313" key="3">
    <source>
        <dbReference type="Proteomes" id="UP000054729"/>
    </source>
</evidence>
<proteinExistence type="predicted"/>
<protein>
    <recommendedName>
        <fullName evidence="1">YcaO domain-containing protein</fullName>
    </recommendedName>
</protein>
<reference evidence="2 3" key="1">
    <citation type="submission" date="2015-11" db="EMBL/GenBank/DDBJ databases">
        <title>Genomic analysis of 38 Legionella species identifies large and diverse effector repertoires.</title>
        <authorList>
            <person name="Burstein D."/>
            <person name="Amaro F."/>
            <person name="Zusman T."/>
            <person name="Lifshitz Z."/>
            <person name="Cohen O."/>
            <person name="Gilbert J.A."/>
            <person name="Pupko T."/>
            <person name="Shuman H.A."/>
            <person name="Segal G."/>
        </authorList>
    </citation>
    <scope>NUCLEOTIDE SEQUENCE [LARGE SCALE GENOMIC DNA]</scope>
    <source>
        <strain evidence="2 3">ATCC 51914</strain>
    </source>
</reference>
<keyword evidence="3" id="KW-1185">Reference proteome</keyword>
<dbReference type="PROSITE" id="PS51664">
    <property type="entry name" value="YCAO"/>
    <property type="match status" value="1"/>
</dbReference>
<dbReference type="PANTHER" id="PTHR37809">
    <property type="entry name" value="RIBOSOMAL PROTEIN S12 METHYLTHIOTRANSFERASE ACCESSORY FACTOR YCAO"/>
    <property type="match status" value="1"/>
</dbReference>
<dbReference type="EMBL" id="LNZB01000060">
    <property type="protein sequence ID" value="KTD74957.1"/>
    <property type="molecule type" value="Genomic_DNA"/>
</dbReference>
<sequence length="423" mass="48113">MDISDEVVAQRAYNLKDALLIGLEESRKNLITPRFKCIGEMDRDEIQLSTYLCAANDDQLQLSSLGGASGLSQQAQVKALYESLEKSISIKLCKHRRLNNIHSFSSVTSPSSQFLQDNQLMPKLLLQKQYQQKNYPWMELTHYLNPSNTLYYPLSLIYSFIPKLYPLQNDHLCELSDDTGLSIGATREEAIIHGINQWIERDAYSLFLLKSIVTKNPVPARLLLKETLPKSLALIVSAIEKNCNEHLIILEITSDLNIPAFVVSFSKQNMVFQPQGFGASLSKEVALKQALFETIQYKDRLNEEAVTYREKTLHFFSKCPLLHKAMIGDLNSLIDKQLFVEVNWNQIVSYSLSHNLKSQIEQMIVQLTKHQANVYTTVLYESDSGLAITYTLIPELENFSLIRDGKFVPIKARGLGVIHEHQC</sequence>
<dbReference type="Pfam" id="PF02624">
    <property type="entry name" value="YcaO"/>
    <property type="match status" value="1"/>
</dbReference>
<dbReference type="STRING" id="66969.Lwal_2998"/>
<dbReference type="AlphaFoldDB" id="A0A0W1A0T8"/>
<dbReference type="Gene3D" id="3.30.40.250">
    <property type="match status" value="1"/>
</dbReference>
<feature type="domain" description="YcaO" evidence="1">
    <location>
        <begin position="66"/>
        <end position="423"/>
    </location>
</feature>
<dbReference type="Proteomes" id="UP000054729">
    <property type="component" value="Unassembled WGS sequence"/>
</dbReference>
<dbReference type="PANTHER" id="PTHR37809:SF1">
    <property type="entry name" value="RIBOSOMAL PROTEIN S12 METHYLTHIOTRANSFERASE ACCESSORY FACTOR YCAO"/>
    <property type="match status" value="1"/>
</dbReference>
<dbReference type="Gene3D" id="3.30.1330.230">
    <property type="match status" value="1"/>
</dbReference>
<dbReference type="InterPro" id="IPR003776">
    <property type="entry name" value="YcaO-like_dom"/>
</dbReference>
<gene>
    <name evidence="2" type="ORF">Lwal_2998</name>
</gene>
<dbReference type="RefSeq" id="WP_058481602.1">
    <property type="nucleotide sequence ID" value="NZ_CAAAIQ010000022.1"/>
</dbReference>
<evidence type="ECO:0000313" key="2">
    <source>
        <dbReference type="EMBL" id="KTD74957.1"/>
    </source>
</evidence>
<accession>A0A0W1A0T8</accession>
<comment type="caution">
    <text evidence="2">The sequence shown here is derived from an EMBL/GenBank/DDBJ whole genome shotgun (WGS) entry which is preliminary data.</text>
</comment>
<dbReference type="PATRIC" id="fig|66969.6.peg.3266"/>
<dbReference type="Gene3D" id="3.30.160.660">
    <property type="match status" value="1"/>
</dbReference>
<evidence type="ECO:0000259" key="1">
    <source>
        <dbReference type="PROSITE" id="PS51664"/>
    </source>
</evidence>
<name>A0A0W1A0T8_9GAMM</name>
<organism evidence="2 3">
    <name type="scientific">Legionella waltersii</name>
    <dbReference type="NCBI Taxonomy" id="66969"/>
    <lineage>
        <taxon>Bacteria</taxon>
        <taxon>Pseudomonadati</taxon>
        <taxon>Pseudomonadota</taxon>
        <taxon>Gammaproteobacteria</taxon>
        <taxon>Legionellales</taxon>
        <taxon>Legionellaceae</taxon>
        <taxon>Legionella</taxon>
    </lineage>
</organism>